<dbReference type="Pfam" id="PF02995">
    <property type="entry name" value="DUF229"/>
    <property type="match status" value="1"/>
</dbReference>
<proteinExistence type="predicted"/>
<dbReference type="CDD" id="cd16021">
    <property type="entry name" value="ALP_like"/>
    <property type="match status" value="1"/>
</dbReference>
<accession>A0A914D3E9</accession>
<sequence length="453" mass="53550">MKQAQYRLLDRYKFCKDFTNFNKNQLIALVLIFIGCCWYFSSSYTFNVQKSRKINEELKRFKALLKQNSKANSSSCKVPQLDPWDVSILKYYKEAPALTCTPIQANVTYVENGYLKINKEFIGNVQCRYRYYGQDTGISDYEVRYEEWRDFESEAKIEQDFVEVECSRKSFLSVNFYKYHWNTIVPKITNLINKSIENSSNEKPSVIMMGIDSMSRSNFIRQLNKTYAVLQKLGFVDMKSHVKIWDNTYNNLLAVLLGKRGTPSREFPAEIPDSPEIYYDGFDFIWKNFSDQGYVTLLAEDKPDRGTFNKDYNTKGFKFQPVDHYMRPYWLAAVSSLLKLRSVLKCYDYNPEFTLHLNYIQQFLNNYKNKRKFAFWWTQDLSHDDLNKFGVFDHDLAKFFETNAPNFEDSIVIVFSDHGDRIHAIRQTVVGRLESRYINTRGHLHHLCLLTRV</sequence>
<evidence type="ECO:0000313" key="2">
    <source>
        <dbReference type="Proteomes" id="UP000887540"/>
    </source>
</evidence>
<reference evidence="3" key="1">
    <citation type="submission" date="2022-11" db="UniProtKB">
        <authorList>
            <consortium name="WormBaseParasite"/>
        </authorList>
    </citation>
    <scope>IDENTIFICATION</scope>
</reference>
<dbReference type="InterPro" id="IPR017850">
    <property type="entry name" value="Alkaline_phosphatase_core_sf"/>
</dbReference>
<evidence type="ECO:0000313" key="3">
    <source>
        <dbReference type="WBParaSite" id="ACRNAN_scaffold1755.g6812.t1"/>
    </source>
</evidence>
<dbReference type="InterPro" id="IPR004245">
    <property type="entry name" value="DUF229"/>
</dbReference>
<keyword evidence="1" id="KW-1133">Transmembrane helix</keyword>
<organism evidence="2 3">
    <name type="scientific">Acrobeloides nanus</name>
    <dbReference type="NCBI Taxonomy" id="290746"/>
    <lineage>
        <taxon>Eukaryota</taxon>
        <taxon>Metazoa</taxon>
        <taxon>Ecdysozoa</taxon>
        <taxon>Nematoda</taxon>
        <taxon>Chromadorea</taxon>
        <taxon>Rhabditida</taxon>
        <taxon>Tylenchina</taxon>
        <taxon>Cephalobomorpha</taxon>
        <taxon>Cephaloboidea</taxon>
        <taxon>Cephalobidae</taxon>
        <taxon>Acrobeloides</taxon>
    </lineage>
</organism>
<dbReference type="SUPFAM" id="SSF53649">
    <property type="entry name" value="Alkaline phosphatase-like"/>
    <property type="match status" value="1"/>
</dbReference>
<name>A0A914D3E9_9BILA</name>
<keyword evidence="1" id="KW-0472">Membrane</keyword>
<dbReference type="PANTHER" id="PTHR10974:SF35">
    <property type="entry name" value="SULFATASE DOMAIN-CONTAINING PROTEIN"/>
    <property type="match status" value="1"/>
</dbReference>
<protein>
    <submittedName>
        <fullName evidence="3">Uncharacterized protein</fullName>
    </submittedName>
</protein>
<evidence type="ECO:0000256" key="1">
    <source>
        <dbReference type="SAM" id="Phobius"/>
    </source>
</evidence>
<dbReference type="GO" id="GO:0005615">
    <property type="term" value="C:extracellular space"/>
    <property type="evidence" value="ECO:0007669"/>
    <property type="project" value="TreeGrafter"/>
</dbReference>
<keyword evidence="2" id="KW-1185">Reference proteome</keyword>
<dbReference type="AlphaFoldDB" id="A0A914D3E9"/>
<dbReference type="WBParaSite" id="ACRNAN_scaffold1755.g6812.t1">
    <property type="protein sequence ID" value="ACRNAN_scaffold1755.g6812.t1"/>
    <property type="gene ID" value="ACRNAN_scaffold1755.g6812"/>
</dbReference>
<dbReference type="FunFam" id="3.40.720.10:FF:000017">
    <property type="entry name" value="Predicted protein"/>
    <property type="match status" value="1"/>
</dbReference>
<dbReference type="PANTHER" id="PTHR10974">
    <property type="entry name" value="FI08016P-RELATED"/>
    <property type="match status" value="1"/>
</dbReference>
<dbReference type="Proteomes" id="UP000887540">
    <property type="component" value="Unplaced"/>
</dbReference>
<keyword evidence="1" id="KW-0812">Transmembrane</keyword>
<feature type="transmembrane region" description="Helical" evidence="1">
    <location>
        <begin position="21"/>
        <end position="41"/>
    </location>
</feature>